<evidence type="ECO:0000256" key="1">
    <source>
        <dbReference type="SAM" id="MobiDB-lite"/>
    </source>
</evidence>
<dbReference type="EMBL" id="CAJGYM010000004">
    <property type="protein sequence ID" value="CAD6186415.1"/>
    <property type="molecule type" value="Genomic_DNA"/>
</dbReference>
<organism evidence="2 3">
    <name type="scientific">Caenorhabditis auriculariae</name>
    <dbReference type="NCBI Taxonomy" id="2777116"/>
    <lineage>
        <taxon>Eukaryota</taxon>
        <taxon>Metazoa</taxon>
        <taxon>Ecdysozoa</taxon>
        <taxon>Nematoda</taxon>
        <taxon>Chromadorea</taxon>
        <taxon>Rhabditida</taxon>
        <taxon>Rhabditina</taxon>
        <taxon>Rhabditomorpha</taxon>
        <taxon>Rhabditoidea</taxon>
        <taxon>Rhabditidae</taxon>
        <taxon>Peloderinae</taxon>
        <taxon>Caenorhabditis</taxon>
    </lineage>
</organism>
<sequence>MTLSFGKTSFWIFPSSLVLQVSVTSKSPSELLEPNYKVGSQRRKPTHGQRRGNDTRLGLTFQKQDASHSSGKPSRESESSDDDQSMESDQPGPKKSLGPSDADEEISPPQNAVRTRVKLPEQTASLAKSCMGGTFKIWSDRD</sequence>
<evidence type="ECO:0000313" key="3">
    <source>
        <dbReference type="Proteomes" id="UP000835052"/>
    </source>
</evidence>
<proteinExistence type="predicted"/>
<feature type="region of interest" description="Disordered" evidence="1">
    <location>
        <begin position="24"/>
        <end position="116"/>
    </location>
</feature>
<accession>A0A8S1GS33</accession>
<feature type="compositionally biased region" description="Basic residues" evidence="1">
    <location>
        <begin position="40"/>
        <end position="50"/>
    </location>
</feature>
<evidence type="ECO:0000313" key="2">
    <source>
        <dbReference type="EMBL" id="CAD6186415.1"/>
    </source>
</evidence>
<dbReference type="AlphaFoldDB" id="A0A8S1GS33"/>
<protein>
    <submittedName>
        <fullName evidence="2">Uncharacterized protein</fullName>
    </submittedName>
</protein>
<name>A0A8S1GS33_9PELO</name>
<gene>
    <name evidence="2" type="ORF">CAUJ_LOCUS2334</name>
</gene>
<reference evidence="2" key="1">
    <citation type="submission" date="2020-10" db="EMBL/GenBank/DDBJ databases">
        <authorList>
            <person name="Kikuchi T."/>
        </authorList>
    </citation>
    <scope>NUCLEOTIDE SEQUENCE</scope>
    <source>
        <strain evidence="2">NKZ352</strain>
    </source>
</reference>
<comment type="caution">
    <text evidence="2">The sequence shown here is derived from an EMBL/GenBank/DDBJ whole genome shotgun (WGS) entry which is preliminary data.</text>
</comment>
<keyword evidence="3" id="KW-1185">Reference proteome</keyword>
<dbReference type="Proteomes" id="UP000835052">
    <property type="component" value="Unassembled WGS sequence"/>
</dbReference>